<dbReference type="Gene3D" id="3.40.50.2300">
    <property type="match status" value="1"/>
</dbReference>
<dbReference type="InterPro" id="IPR005467">
    <property type="entry name" value="His_kinase_dom"/>
</dbReference>
<dbReference type="SMART" id="SM00342">
    <property type="entry name" value="HTH_ARAC"/>
    <property type="match status" value="1"/>
</dbReference>
<keyword evidence="12" id="KW-0808">Transferase</keyword>
<dbReference type="InterPro" id="IPR001789">
    <property type="entry name" value="Sig_transdc_resp-reg_receiver"/>
</dbReference>
<dbReference type="CDD" id="cd00082">
    <property type="entry name" value="HisKA"/>
    <property type="match status" value="1"/>
</dbReference>
<dbReference type="InterPro" id="IPR009057">
    <property type="entry name" value="Homeodomain-like_sf"/>
</dbReference>
<dbReference type="InterPro" id="IPR003661">
    <property type="entry name" value="HisK_dim/P_dom"/>
</dbReference>
<dbReference type="SUPFAM" id="SSF50998">
    <property type="entry name" value="Quinoprotein alcohol dehydrogenase-like"/>
    <property type="match status" value="1"/>
</dbReference>
<dbReference type="SUPFAM" id="SSF46689">
    <property type="entry name" value="Homeodomain-like"/>
    <property type="match status" value="1"/>
</dbReference>
<dbReference type="Gene3D" id="2.60.40.10">
    <property type="entry name" value="Immunoglobulins"/>
    <property type="match status" value="1"/>
</dbReference>
<dbReference type="InterPro" id="IPR011123">
    <property type="entry name" value="Y_Y_Y"/>
</dbReference>
<dbReference type="PROSITE" id="PS00041">
    <property type="entry name" value="HTH_ARAC_FAMILY_1"/>
    <property type="match status" value="1"/>
</dbReference>
<gene>
    <name evidence="12" type="ORF">C4F40_18780</name>
</gene>
<dbReference type="InterPro" id="IPR011047">
    <property type="entry name" value="Quinoprotein_ADH-like_sf"/>
</dbReference>
<keyword evidence="13" id="KW-1185">Reference proteome</keyword>
<dbReference type="Pfam" id="PF12833">
    <property type="entry name" value="HTH_18"/>
    <property type="match status" value="1"/>
</dbReference>
<feature type="domain" description="Histidine kinase" evidence="10">
    <location>
        <begin position="950"/>
        <end position="1165"/>
    </location>
</feature>
<name>A0ABR9TBP2_9SPHI</name>
<dbReference type="EMBL" id="PSKQ01000025">
    <property type="protein sequence ID" value="MBE8722768.1"/>
    <property type="molecule type" value="Genomic_DNA"/>
</dbReference>
<evidence type="ECO:0000256" key="3">
    <source>
        <dbReference type="ARBA" id="ARBA00022553"/>
    </source>
</evidence>
<dbReference type="Proteomes" id="UP000618319">
    <property type="component" value="Unassembled WGS sequence"/>
</dbReference>
<dbReference type="InterPro" id="IPR011006">
    <property type="entry name" value="CheY-like_superfamily"/>
</dbReference>
<proteinExistence type="predicted"/>
<feature type="transmembrane region" description="Helical" evidence="8">
    <location>
        <begin position="904"/>
        <end position="924"/>
    </location>
</feature>
<keyword evidence="5" id="KW-0238">DNA-binding</keyword>
<feature type="domain" description="Response regulatory" evidence="11">
    <location>
        <begin position="1203"/>
        <end position="1318"/>
    </location>
</feature>
<evidence type="ECO:0000256" key="7">
    <source>
        <dbReference type="PROSITE-ProRule" id="PRU00169"/>
    </source>
</evidence>
<dbReference type="Pfam" id="PF00512">
    <property type="entry name" value="HisKA"/>
    <property type="match status" value="1"/>
</dbReference>
<dbReference type="Pfam" id="PF00072">
    <property type="entry name" value="Response_reg"/>
    <property type="match status" value="1"/>
</dbReference>
<comment type="catalytic activity">
    <reaction evidence="1">
        <text>ATP + protein L-histidine = ADP + protein N-phospho-L-histidine.</text>
        <dbReference type="EC" id="2.7.13.3"/>
    </reaction>
</comment>
<evidence type="ECO:0000256" key="6">
    <source>
        <dbReference type="ARBA" id="ARBA00023163"/>
    </source>
</evidence>
<accession>A0ABR9TBP2</accession>
<dbReference type="SMART" id="SM00387">
    <property type="entry name" value="HATPase_c"/>
    <property type="match status" value="1"/>
</dbReference>
<keyword evidence="8" id="KW-1133">Transmembrane helix</keyword>
<dbReference type="PANTHER" id="PTHR43547">
    <property type="entry name" value="TWO-COMPONENT HISTIDINE KINASE"/>
    <property type="match status" value="1"/>
</dbReference>
<dbReference type="InterPro" id="IPR004358">
    <property type="entry name" value="Sig_transdc_His_kin-like_C"/>
</dbReference>
<reference evidence="12 13" key="1">
    <citation type="submission" date="2018-02" db="EMBL/GenBank/DDBJ databases">
        <title>Sphingobacterium KA21.</title>
        <authorList>
            <person name="Vasarhelyi B.M."/>
            <person name="Deshmukh S."/>
            <person name="Balint B."/>
            <person name="Kukolya J."/>
        </authorList>
    </citation>
    <scope>NUCLEOTIDE SEQUENCE [LARGE SCALE GENOMIC DNA]</scope>
    <source>
        <strain evidence="12 13">Ka21</strain>
    </source>
</reference>
<evidence type="ECO:0000256" key="5">
    <source>
        <dbReference type="ARBA" id="ARBA00023125"/>
    </source>
</evidence>
<dbReference type="InterPro" id="IPR011110">
    <property type="entry name" value="Reg_prop"/>
</dbReference>
<keyword evidence="12" id="KW-0418">Kinase</keyword>
<keyword evidence="4" id="KW-0805">Transcription regulation</keyword>
<dbReference type="PROSITE" id="PS50109">
    <property type="entry name" value="HIS_KIN"/>
    <property type="match status" value="1"/>
</dbReference>
<dbReference type="PROSITE" id="PS50110">
    <property type="entry name" value="RESPONSE_REGULATORY"/>
    <property type="match status" value="1"/>
</dbReference>
<evidence type="ECO:0000256" key="2">
    <source>
        <dbReference type="ARBA" id="ARBA00012438"/>
    </source>
</evidence>
<dbReference type="PANTHER" id="PTHR43547:SF2">
    <property type="entry name" value="HYBRID SIGNAL TRANSDUCTION HISTIDINE KINASE C"/>
    <property type="match status" value="1"/>
</dbReference>
<dbReference type="Pfam" id="PF07495">
    <property type="entry name" value="Y_Y_Y"/>
    <property type="match status" value="1"/>
</dbReference>
<protein>
    <recommendedName>
        <fullName evidence="2">histidine kinase</fullName>
        <ecNumber evidence="2">2.7.13.3</ecNumber>
    </recommendedName>
</protein>
<evidence type="ECO:0000256" key="1">
    <source>
        <dbReference type="ARBA" id="ARBA00000085"/>
    </source>
</evidence>
<comment type="caution">
    <text evidence="12">The sequence shown here is derived from an EMBL/GenBank/DDBJ whole genome shotgun (WGS) entry which is preliminary data.</text>
</comment>
<dbReference type="Gene3D" id="3.30.565.10">
    <property type="entry name" value="Histidine kinase-like ATPase, C-terminal domain"/>
    <property type="match status" value="1"/>
</dbReference>
<feature type="modified residue" description="4-aspartylphosphate" evidence="7">
    <location>
        <position position="1251"/>
    </location>
</feature>
<dbReference type="GO" id="GO:0016301">
    <property type="term" value="F:kinase activity"/>
    <property type="evidence" value="ECO:0007669"/>
    <property type="project" value="UniProtKB-KW"/>
</dbReference>
<keyword evidence="6" id="KW-0804">Transcription</keyword>
<dbReference type="InterPro" id="IPR018062">
    <property type="entry name" value="HTH_AraC-typ_CS"/>
</dbReference>
<dbReference type="Pfam" id="PF02518">
    <property type="entry name" value="HATPase_c"/>
    <property type="match status" value="1"/>
</dbReference>
<dbReference type="InterPro" id="IPR003594">
    <property type="entry name" value="HATPase_dom"/>
</dbReference>
<evidence type="ECO:0000256" key="8">
    <source>
        <dbReference type="SAM" id="Phobius"/>
    </source>
</evidence>
<evidence type="ECO:0000313" key="13">
    <source>
        <dbReference type="Proteomes" id="UP000618319"/>
    </source>
</evidence>
<evidence type="ECO:0000256" key="4">
    <source>
        <dbReference type="ARBA" id="ARBA00023015"/>
    </source>
</evidence>
<dbReference type="InterPro" id="IPR036097">
    <property type="entry name" value="HisK_dim/P_sf"/>
</dbReference>
<keyword evidence="8" id="KW-0472">Membrane</keyword>
<sequence>MGTIHLTDAFYKKQDFYFMFVCSKPMSMKKQVALVILLFLVNGLFGQSKGSFTLKHYGMNEGLSYSRTKNIVQDKKGRMWIGTWNGIDRFDGYTFRNFKSYPTDKVKLNNNRIEGLQVNSVGNLWVHTYGGQVFLFNTEQDIFENVFIEKQHPLVDRILCLDNGITWIIAQSKELYRIDDRNYKKSNSVRIFGHTDHPYLGSTVHDIFLDSEGDEWILTEKGIVIQGTKKVNSNIPFHHHVEVDGTVYLASQNGYLASYSNGKLTSLQLPKALDAIYRLKKLTDNKFAIITANQILIYDTVEKKYRSFSPPDQQEFITSEKVHYDSYGRLWVFASGGKIVCYDSKNEQKNILDYPDFSDKKLTPSIAFFIHEDEYGEIWILFNEGILSHYNKDSNKLELASHHDLSGNPSHYAVSGRDYLVDSHKNIWISTLEGFDYITFEKAAYDNISVTPQEEVRAVGKDKYSRLWIGKANGKIELYTDRGAYIGNLARNGRIVPDKNEVFGARAYCFLQDDSDRMWLGTREHGLFVLQETNERAYRVTQYTRTSDPYSLASPSVFSMLQDKQKRIWIGCYEGGLNLVEEGTEGQIRFVHAGNSLKNYPVRHCGKIRYVYQSAKGTFLIGTSNGLLTFSDAFGRPEEISFFHNFSTADRSDCLSNNEIIHIFQDKKQNIYISTFSGGIDITADSPELLSDKIRFRNINQTNGLASDLSLAVIEDNKGFIWVASVNAFSRFNAATKIFDHFNKDNLRLSPVITTAAPIIDATGNLIFGSTNGALRLLTDQIERSTFVPPIVFTYASIQLEDTQEERKLGDHSPFVLAKEERNVTVSFAALDYANSAAIKYAYRLRSADSSWVYINKSRSASFVGLAAGRHVLEVKSTNSDGVWVENTTTLLIHVTPTFWETGYAWMIYIGVFLLFAFVAVRIVTHILHLRRQVDIEHELTGMKLKFFTDISHELRTPLTLITNPIEEVLRYEPLTQAGKEYMRTAKQHTDRMLKLINQILDFRKIQHNKMKVYLEQTDIRMLIDKVYDSFSTIAKKKQIDYTLYSDLQAQTIFTDTDKVEKILFNLLSNAFKYTPTDRRIALTVKIDKKELLIRVRDEGSGFNVRKAKPLFERFETQNDADPSISSGIGLALVDELVNLMHGSVDVQSKKGVGSTFTVRLPVTLEAFANDTNVECIVNDVVVVDETPETTTSGILEERVETCILVIEDNDELRQFMKSILDTAYKVLEAANGQEGLEITLTELPDIVISDIMMPQMDGVAYLEAVKKNRNTSHIPVILLTAKSSIEDQIKGIEYGADDYITKPFNAMYLKTKIAALVKQRQLLHQHYLSNPNVDIQHRFADEWKPSTPKITHYDDEFITSVIQDIEQNIQNTDFKIDDLASAMNMSRPVFYRKIKAIVGLSPIDFVKKIRIKRAAQLLETGQFSVAEVAYQSGFTTSQYLSKVFKETMGCSPKEYVKNKKNT</sequence>
<dbReference type="Gene3D" id="1.10.10.60">
    <property type="entry name" value="Homeodomain-like"/>
    <property type="match status" value="2"/>
</dbReference>
<dbReference type="SUPFAM" id="SSF52172">
    <property type="entry name" value="CheY-like"/>
    <property type="match status" value="1"/>
</dbReference>
<dbReference type="InterPro" id="IPR036890">
    <property type="entry name" value="HATPase_C_sf"/>
</dbReference>
<dbReference type="PRINTS" id="PR00344">
    <property type="entry name" value="BCTRLSENSOR"/>
</dbReference>
<dbReference type="InterPro" id="IPR013783">
    <property type="entry name" value="Ig-like_fold"/>
</dbReference>
<evidence type="ECO:0000259" key="10">
    <source>
        <dbReference type="PROSITE" id="PS50109"/>
    </source>
</evidence>
<dbReference type="SUPFAM" id="SSF63829">
    <property type="entry name" value="Calcium-dependent phosphotriesterase"/>
    <property type="match status" value="1"/>
</dbReference>
<dbReference type="SMART" id="SM00388">
    <property type="entry name" value="HisKA"/>
    <property type="match status" value="1"/>
</dbReference>
<keyword evidence="3 7" id="KW-0597">Phosphoprotein</keyword>
<dbReference type="Gene3D" id="1.10.287.130">
    <property type="match status" value="1"/>
</dbReference>
<dbReference type="Pfam" id="PF07494">
    <property type="entry name" value="Reg_prop"/>
    <property type="match status" value="2"/>
</dbReference>
<keyword evidence="8" id="KW-0812">Transmembrane</keyword>
<dbReference type="PROSITE" id="PS01124">
    <property type="entry name" value="HTH_ARAC_FAMILY_2"/>
    <property type="match status" value="1"/>
</dbReference>
<dbReference type="EC" id="2.7.13.3" evidence="2"/>
<evidence type="ECO:0000259" key="9">
    <source>
        <dbReference type="PROSITE" id="PS01124"/>
    </source>
</evidence>
<dbReference type="SMART" id="SM00448">
    <property type="entry name" value="REC"/>
    <property type="match status" value="1"/>
</dbReference>
<dbReference type="InterPro" id="IPR015943">
    <property type="entry name" value="WD40/YVTN_repeat-like_dom_sf"/>
</dbReference>
<dbReference type="InterPro" id="IPR018060">
    <property type="entry name" value="HTH_AraC"/>
</dbReference>
<dbReference type="SUPFAM" id="SSF47384">
    <property type="entry name" value="Homodimeric domain of signal transducing histidine kinase"/>
    <property type="match status" value="1"/>
</dbReference>
<dbReference type="Gene3D" id="2.130.10.10">
    <property type="entry name" value="YVTN repeat-like/Quinoprotein amine dehydrogenase"/>
    <property type="match status" value="3"/>
</dbReference>
<dbReference type="SUPFAM" id="SSF55874">
    <property type="entry name" value="ATPase domain of HSP90 chaperone/DNA topoisomerase II/histidine kinase"/>
    <property type="match status" value="1"/>
</dbReference>
<evidence type="ECO:0000259" key="11">
    <source>
        <dbReference type="PROSITE" id="PS50110"/>
    </source>
</evidence>
<feature type="domain" description="HTH araC/xylS-type" evidence="9">
    <location>
        <begin position="1360"/>
        <end position="1459"/>
    </location>
</feature>
<organism evidence="12 13">
    <name type="scientific">Sphingobacterium pedocola</name>
    <dbReference type="NCBI Taxonomy" id="2082722"/>
    <lineage>
        <taxon>Bacteria</taxon>
        <taxon>Pseudomonadati</taxon>
        <taxon>Bacteroidota</taxon>
        <taxon>Sphingobacteriia</taxon>
        <taxon>Sphingobacteriales</taxon>
        <taxon>Sphingobacteriaceae</taxon>
        <taxon>Sphingobacterium</taxon>
    </lineage>
</organism>
<evidence type="ECO:0000313" key="12">
    <source>
        <dbReference type="EMBL" id="MBE8722768.1"/>
    </source>
</evidence>